<keyword evidence="3" id="KW-1185">Reference proteome</keyword>
<accession>A0ABQ5BPT0</accession>
<dbReference type="SUPFAM" id="SSF53098">
    <property type="entry name" value="Ribonuclease H-like"/>
    <property type="match status" value="1"/>
</dbReference>
<dbReference type="InterPro" id="IPR039537">
    <property type="entry name" value="Retrotran_Ty1/copia-like"/>
</dbReference>
<gene>
    <name evidence="2" type="ORF">Tco_0874553</name>
</gene>
<evidence type="ECO:0000313" key="3">
    <source>
        <dbReference type="Proteomes" id="UP001151760"/>
    </source>
</evidence>
<feature type="compositionally biased region" description="Polar residues" evidence="1">
    <location>
        <begin position="151"/>
        <end position="163"/>
    </location>
</feature>
<reference evidence="2" key="2">
    <citation type="submission" date="2022-01" db="EMBL/GenBank/DDBJ databases">
        <authorList>
            <person name="Yamashiro T."/>
            <person name="Shiraishi A."/>
            <person name="Satake H."/>
            <person name="Nakayama K."/>
        </authorList>
    </citation>
    <scope>NUCLEOTIDE SEQUENCE</scope>
</reference>
<dbReference type="InterPro" id="IPR012337">
    <property type="entry name" value="RNaseH-like_sf"/>
</dbReference>
<dbReference type="PANTHER" id="PTHR42648:SF18">
    <property type="entry name" value="RETROTRANSPOSON, UNCLASSIFIED-LIKE PROTEIN"/>
    <property type="match status" value="1"/>
</dbReference>
<evidence type="ECO:0000313" key="2">
    <source>
        <dbReference type="EMBL" id="GJT15847.1"/>
    </source>
</evidence>
<dbReference type="InterPro" id="IPR036397">
    <property type="entry name" value="RNaseH_sf"/>
</dbReference>
<dbReference type="Proteomes" id="UP001151760">
    <property type="component" value="Unassembled WGS sequence"/>
</dbReference>
<protein>
    <submittedName>
        <fullName evidence="2">Retrovirus-related pol polyprotein from transposon TNT 1-94</fullName>
    </submittedName>
</protein>
<evidence type="ECO:0000256" key="1">
    <source>
        <dbReference type="SAM" id="MobiDB-lite"/>
    </source>
</evidence>
<organism evidence="2 3">
    <name type="scientific">Tanacetum coccineum</name>
    <dbReference type="NCBI Taxonomy" id="301880"/>
    <lineage>
        <taxon>Eukaryota</taxon>
        <taxon>Viridiplantae</taxon>
        <taxon>Streptophyta</taxon>
        <taxon>Embryophyta</taxon>
        <taxon>Tracheophyta</taxon>
        <taxon>Spermatophyta</taxon>
        <taxon>Magnoliopsida</taxon>
        <taxon>eudicotyledons</taxon>
        <taxon>Gunneridae</taxon>
        <taxon>Pentapetalae</taxon>
        <taxon>asterids</taxon>
        <taxon>campanulids</taxon>
        <taxon>Asterales</taxon>
        <taxon>Asteraceae</taxon>
        <taxon>Asteroideae</taxon>
        <taxon>Anthemideae</taxon>
        <taxon>Anthemidinae</taxon>
        <taxon>Tanacetum</taxon>
    </lineage>
</organism>
<dbReference type="EMBL" id="BQNB010013428">
    <property type="protein sequence ID" value="GJT15847.1"/>
    <property type="molecule type" value="Genomic_DNA"/>
</dbReference>
<feature type="region of interest" description="Disordered" evidence="1">
    <location>
        <begin position="151"/>
        <end position="173"/>
    </location>
</feature>
<dbReference type="Gene3D" id="3.30.420.10">
    <property type="entry name" value="Ribonuclease H-like superfamily/Ribonuclease H"/>
    <property type="match status" value="1"/>
</dbReference>
<comment type="caution">
    <text evidence="2">The sequence shown here is derived from an EMBL/GenBank/DDBJ whole genome shotgun (WGS) entry which is preliminary data.</text>
</comment>
<name>A0ABQ5BPT0_9ASTR</name>
<proteinExistence type="predicted"/>
<dbReference type="PANTHER" id="PTHR42648">
    <property type="entry name" value="TRANSPOSASE, PUTATIVE-RELATED"/>
    <property type="match status" value="1"/>
</dbReference>
<reference evidence="2" key="1">
    <citation type="journal article" date="2022" name="Int. J. Mol. Sci.">
        <title>Draft Genome of Tanacetum Coccineum: Genomic Comparison of Closely Related Tanacetum-Family Plants.</title>
        <authorList>
            <person name="Yamashiro T."/>
            <person name="Shiraishi A."/>
            <person name="Nakayama K."/>
            <person name="Satake H."/>
        </authorList>
    </citation>
    <scope>NUCLEOTIDE SEQUENCE</scope>
</reference>
<sequence length="618" mass="70036">MQNLVDSSDTNNCNDNMELALLAKAFKVAIPFPNKQQPKKFIQTRASLRWSTVMQMVDENVGNQVRHNAVQYDGNEVGQNAVQDLGHYAKYCIVMSRKRETAYLQQQLQIAREEEAGIQSTQEEFEFMTAADAHEEIKRVKVNCTSEDTLQQASTSRTHSNNAPIYDSDRSAEVPKDENCYDHDIFNMLTQEVQYTDLQTELDPKLSPDGFFVYQSKPNTATLEDQIIWSNSKPDRVLSKSKLLVAIEIYIENDKSKFVCAMCKQCLIIANHDVCVLNYVNGMTAHGYPNLFMVRRIGLLQAYDRESKASYQFLLKFIGTIRFGNDHVAVILEVTPSSYEFVWSNENRKRLNGKAVKVLGDVETTRITLGVGISHQASSVRTPQQNGVVERQNRTLVEAARTMLIFSRAPLFLWAEAIATAKLDISFLYVFGALCYPKNDQEDIRKLCAKGDIGFFIGYSANSSMYDDYRGGQPSTAPRTVPAAQNIDELETQQQHAQHQPKVVADNVLNAMFDGNVFVNPFAPPSISDIESSSLLNVDPLNMHTFYQSYPHEYQWTKDHPLKQVIGEPSRSVLTRNQLRTDGDMCMYTLTMSTMEPSSVKESMQDPTWIESMQEELL</sequence>